<comment type="caution">
    <text evidence="2">The sequence shown here is derived from an EMBL/GenBank/DDBJ whole genome shotgun (WGS) entry which is preliminary data.</text>
</comment>
<evidence type="ECO:0000313" key="3">
    <source>
        <dbReference type="Proteomes" id="UP000243498"/>
    </source>
</evidence>
<gene>
    <name evidence="2" type="ORF">NOR_03349</name>
</gene>
<feature type="region of interest" description="Disordered" evidence="1">
    <location>
        <begin position="210"/>
        <end position="263"/>
    </location>
</feature>
<name>A0A162LVR5_METRR</name>
<feature type="compositionally biased region" description="Low complexity" evidence="1">
    <location>
        <begin position="211"/>
        <end position="221"/>
    </location>
</feature>
<accession>A0A162LVR5</accession>
<evidence type="ECO:0000256" key="1">
    <source>
        <dbReference type="SAM" id="MobiDB-lite"/>
    </source>
</evidence>
<keyword evidence="3" id="KW-1185">Reference proteome</keyword>
<protein>
    <submittedName>
        <fullName evidence="2">Uncharacterized protein</fullName>
    </submittedName>
</protein>
<reference evidence="2 3" key="1">
    <citation type="journal article" date="2016" name="Genome Biol. Evol.">
        <title>Divergent and convergent evolution of fungal pathogenicity.</title>
        <authorList>
            <person name="Shang Y."/>
            <person name="Xiao G."/>
            <person name="Zheng P."/>
            <person name="Cen K."/>
            <person name="Zhan S."/>
            <person name="Wang C."/>
        </authorList>
    </citation>
    <scope>NUCLEOTIDE SEQUENCE [LARGE SCALE GENOMIC DNA]</scope>
    <source>
        <strain evidence="2 3">RCEF 4871</strain>
    </source>
</reference>
<proteinExistence type="predicted"/>
<dbReference type="AlphaFoldDB" id="A0A162LVR5"/>
<sequence length="309" mass="34195">MLQARRLDDGRATSSHGLCIMFSSKECHEDSVDYFHRSRSPSSFRESLISAGNLPRPAFPRSRLHQQTFCIWRETIPSSFLEHLPRETGIMTKNICQDSYDALCGQGRVKGGHARVGKKKGQGHGRPCGETCKSRDVAPDKVEGAECDGAEESSACCPSLSSARLELDEAIDHHHIQTWIQKLGNYGTQPLDEIPVDSYSAGQDINMMDRSSQPVVSPSSPRTKHASASMDRRGFGQPPGLSSTHVTHPVSQTRGHMAPPPEGEYAKQFEDVCIDEGRDAWTKFCKRHSSDSMLCQDTAAQEGRILCYF</sequence>
<dbReference type="EMBL" id="AZHC01000008">
    <property type="protein sequence ID" value="OAA45560.1"/>
    <property type="molecule type" value="Genomic_DNA"/>
</dbReference>
<evidence type="ECO:0000313" key="2">
    <source>
        <dbReference type="EMBL" id="OAA45560.1"/>
    </source>
</evidence>
<dbReference type="Proteomes" id="UP000243498">
    <property type="component" value="Unassembled WGS sequence"/>
</dbReference>
<feature type="compositionally biased region" description="Polar residues" evidence="1">
    <location>
        <begin position="240"/>
        <end position="254"/>
    </location>
</feature>
<organism evidence="2 3">
    <name type="scientific">Metarhizium rileyi (strain RCEF 4871)</name>
    <name type="common">Nomuraea rileyi</name>
    <dbReference type="NCBI Taxonomy" id="1649241"/>
    <lineage>
        <taxon>Eukaryota</taxon>
        <taxon>Fungi</taxon>
        <taxon>Dikarya</taxon>
        <taxon>Ascomycota</taxon>
        <taxon>Pezizomycotina</taxon>
        <taxon>Sordariomycetes</taxon>
        <taxon>Hypocreomycetidae</taxon>
        <taxon>Hypocreales</taxon>
        <taxon>Clavicipitaceae</taxon>
        <taxon>Metarhizium</taxon>
    </lineage>
</organism>